<evidence type="ECO:0000259" key="2">
    <source>
        <dbReference type="Pfam" id="PF13518"/>
    </source>
</evidence>
<dbReference type="Proteomes" id="UP000069773">
    <property type="component" value="Unassembled WGS sequence"/>
</dbReference>
<reference evidence="4" key="3">
    <citation type="journal article" date="2022" name="BMC Genomics">
        <title>Comparative genome analysis of mycobacteria focusing on tRNA and non-coding RNA.</title>
        <authorList>
            <person name="Behra P.R.K."/>
            <person name="Pettersson B.M.F."/>
            <person name="Ramesh M."/>
            <person name="Das S."/>
            <person name="Dasgupta S."/>
            <person name="Kirsebom L.A."/>
        </authorList>
    </citation>
    <scope>NUCLEOTIDE SEQUENCE</scope>
    <source>
        <strain evidence="4">DSM 44203</strain>
    </source>
</reference>
<reference evidence="3 5" key="1">
    <citation type="journal article" date="2016" name="Genome Announc.">
        <title>Draft Genome Sequences of Five Rapidly Growing Mycobacterium Species, M. thermoresistibile, M. fortuitum subsp. acetamidolyticum, M. canariasense, M. brisbanense, and M. novocastrense.</title>
        <authorList>
            <person name="Katahira K."/>
            <person name="Ogura Y."/>
            <person name="Gotoh Y."/>
            <person name="Hayashi T."/>
        </authorList>
    </citation>
    <scope>NUCLEOTIDE SEQUENCE [LARGE SCALE GENOMIC DNA]</scope>
    <source>
        <strain evidence="3 5">JCM18114</strain>
    </source>
</reference>
<dbReference type="Proteomes" id="UP001207528">
    <property type="component" value="Unassembled WGS sequence"/>
</dbReference>
<organism evidence="4 6">
    <name type="scientific">Mycolicibacterium novocastrense</name>
    <name type="common">Mycobacterium novocastrense</name>
    <dbReference type="NCBI Taxonomy" id="59813"/>
    <lineage>
        <taxon>Bacteria</taxon>
        <taxon>Bacillati</taxon>
        <taxon>Actinomycetota</taxon>
        <taxon>Actinomycetes</taxon>
        <taxon>Mycobacteriales</taxon>
        <taxon>Mycobacteriaceae</taxon>
        <taxon>Mycolicibacterium</taxon>
    </lineage>
</organism>
<feature type="domain" description="Insertion element IS150 protein InsJ-like helix-turn-helix" evidence="2">
    <location>
        <begin position="46"/>
        <end position="97"/>
    </location>
</feature>
<accession>A0AAW5SVD9</accession>
<comment type="caution">
    <text evidence="4">The sequence shown here is derived from an EMBL/GenBank/DDBJ whole genome shotgun (WGS) entry which is preliminary data.</text>
</comment>
<keyword evidence="5" id="KW-1185">Reference proteome</keyword>
<evidence type="ECO:0000313" key="6">
    <source>
        <dbReference type="Proteomes" id="UP001207528"/>
    </source>
</evidence>
<evidence type="ECO:0000313" key="4">
    <source>
        <dbReference type="EMBL" id="MCV7027507.1"/>
    </source>
</evidence>
<evidence type="ECO:0000313" key="3">
    <source>
        <dbReference type="EMBL" id="GAT11293.1"/>
    </source>
</evidence>
<name>A0AAW5SVD9_MYCNV</name>
<proteinExistence type="predicted"/>
<reference evidence="4" key="2">
    <citation type="submission" date="2020-07" db="EMBL/GenBank/DDBJ databases">
        <authorList>
            <person name="Pettersson B.M.F."/>
            <person name="Behra P.R.K."/>
            <person name="Ramesh M."/>
            <person name="Das S."/>
            <person name="Dasgupta S."/>
            <person name="Kirsebom L.A."/>
        </authorList>
    </citation>
    <scope>NUCLEOTIDE SEQUENCE</scope>
    <source>
        <strain evidence="4">DSM 44203</strain>
    </source>
</reference>
<dbReference type="InterPro" id="IPR009057">
    <property type="entry name" value="Homeodomain-like_sf"/>
</dbReference>
<evidence type="ECO:0000256" key="1">
    <source>
        <dbReference type="SAM" id="MobiDB-lite"/>
    </source>
</evidence>
<dbReference type="Pfam" id="PF13518">
    <property type="entry name" value="HTH_28"/>
    <property type="match status" value="1"/>
</dbReference>
<gene>
    <name evidence="4" type="ORF">H7I77_29890</name>
    <name evidence="3" type="ORF">RMCN_4426</name>
</gene>
<dbReference type="EMBL" id="BCTA01000065">
    <property type="protein sequence ID" value="GAT11293.1"/>
    <property type="molecule type" value="Genomic_DNA"/>
</dbReference>
<dbReference type="InterPro" id="IPR055247">
    <property type="entry name" value="InsJ-like_HTH"/>
</dbReference>
<evidence type="ECO:0000313" key="5">
    <source>
        <dbReference type="Proteomes" id="UP000069773"/>
    </source>
</evidence>
<dbReference type="AlphaFoldDB" id="A0AAW5SVD9"/>
<dbReference type="RefSeq" id="WP_067393750.1">
    <property type="nucleotide sequence ID" value="NZ_BCTA01000065.1"/>
</dbReference>
<dbReference type="SUPFAM" id="SSF46689">
    <property type="entry name" value="Homeodomain-like"/>
    <property type="match status" value="1"/>
</dbReference>
<dbReference type="EMBL" id="JACKTI010000080">
    <property type="protein sequence ID" value="MCV7027507.1"/>
    <property type="molecule type" value="Genomic_DNA"/>
</dbReference>
<sequence>MRKRKPDAKEAALAETRTLNPHPQAVGDEQFASSEFLDERDLVQVKYEMVRRVRVDGAPVTQTAAAFGLSRPSFYEAAAAVDRDGLGGLVPAKPGPRRAHKLTDEVIAYTQRLREQDPGLGSADLADAIAAKFAIRVHPRSVERALARAENSKSGGAQ</sequence>
<protein>
    <submittedName>
        <fullName evidence="4">Helix-turn-helix domain-containing protein</fullName>
    </submittedName>
    <submittedName>
        <fullName evidence="3">Transposase</fullName>
    </submittedName>
</protein>
<feature type="region of interest" description="Disordered" evidence="1">
    <location>
        <begin position="1"/>
        <end position="25"/>
    </location>
</feature>